<dbReference type="GO" id="GO:0006626">
    <property type="term" value="P:protein targeting to mitochondrion"/>
    <property type="evidence" value="ECO:0007669"/>
    <property type="project" value="TreeGrafter"/>
</dbReference>
<evidence type="ECO:0000256" key="1">
    <source>
        <dbReference type="SAM" id="MobiDB-lite"/>
    </source>
</evidence>
<dbReference type="GO" id="GO:1990593">
    <property type="term" value="F:nascent polypeptide-associated complex binding"/>
    <property type="evidence" value="ECO:0007669"/>
    <property type="project" value="InterPro"/>
</dbReference>
<keyword evidence="2" id="KW-0812">Transmembrane</keyword>
<feature type="transmembrane region" description="Helical" evidence="2">
    <location>
        <begin position="119"/>
        <end position="139"/>
    </location>
</feature>
<keyword evidence="2" id="KW-0472">Membrane</keyword>
<organism evidence="3 4">
    <name type="scientific">Blumeria hordei</name>
    <name type="common">Barley powdery mildew</name>
    <name type="synonym">Blumeria graminis f. sp. hordei</name>
    <dbReference type="NCBI Taxonomy" id="2867405"/>
    <lineage>
        <taxon>Eukaryota</taxon>
        <taxon>Fungi</taxon>
        <taxon>Dikarya</taxon>
        <taxon>Ascomycota</taxon>
        <taxon>Pezizomycotina</taxon>
        <taxon>Leotiomycetes</taxon>
        <taxon>Erysiphales</taxon>
        <taxon>Erysiphaceae</taxon>
        <taxon>Blumeria</taxon>
    </lineage>
</organism>
<feature type="transmembrane region" description="Helical" evidence="2">
    <location>
        <begin position="151"/>
        <end position="173"/>
    </location>
</feature>
<dbReference type="GO" id="GO:0005741">
    <property type="term" value="C:mitochondrial outer membrane"/>
    <property type="evidence" value="ECO:0007669"/>
    <property type="project" value="InterPro"/>
</dbReference>
<dbReference type="EMBL" id="UNSH01000001">
    <property type="protein sequence ID" value="SZE99438.1"/>
    <property type="molecule type" value="Genomic_DNA"/>
</dbReference>
<feature type="compositionally biased region" description="Polar residues" evidence="1">
    <location>
        <begin position="26"/>
        <end position="44"/>
    </location>
</feature>
<evidence type="ECO:0000313" key="4">
    <source>
        <dbReference type="Proteomes" id="UP000275772"/>
    </source>
</evidence>
<evidence type="ECO:0000313" key="3">
    <source>
        <dbReference type="EMBL" id="SZE99438.1"/>
    </source>
</evidence>
<dbReference type="InterPro" id="IPR039454">
    <property type="entry name" value="OM14"/>
</dbReference>
<reference evidence="3 4" key="1">
    <citation type="submission" date="2017-11" db="EMBL/GenBank/DDBJ databases">
        <authorList>
            <person name="Kracher B."/>
        </authorList>
    </citation>
    <scope>NUCLEOTIDE SEQUENCE [LARGE SCALE GENOMIC DNA]</scope>
    <source>
        <strain evidence="3 4">RACE1</strain>
    </source>
</reference>
<dbReference type="PANTHER" id="PTHR38402">
    <property type="entry name" value="MITOCHONDRIAL OUTER MEMBRANE PROTEIN OM14"/>
    <property type="match status" value="1"/>
</dbReference>
<proteinExistence type="predicted"/>
<dbReference type="AlphaFoldDB" id="A0A383UGM2"/>
<dbReference type="Proteomes" id="UP000275772">
    <property type="component" value="Unassembled WGS sequence"/>
</dbReference>
<keyword evidence="2" id="KW-1133">Transmembrane helix</keyword>
<sequence length="181" mass="19548">MSYASAASKGPKQTKEEASPVLPEVENSSPTPTNTYIDSDTPSVHTVPPAFVAEPITTETQASRLRRERDVNYEKAHTVKSSGKSEEAHSTGQKRKTEDPSLKKRKKSEGYEAHDSSSLYSGHAALVATLGVALGYGAFRKYSAGELNGKTVGVWTGIVGTFAFADFFIYRLVSQKNSGQN</sequence>
<name>A0A383UGM2_BLUHO</name>
<dbReference type="PANTHER" id="PTHR38402:SF1">
    <property type="entry name" value="MITOCHONDRIAL OUTER MEMBRANE PROTEIN OM14"/>
    <property type="match status" value="1"/>
</dbReference>
<gene>
    <name evidence="3" type="ORF">BLGHR1_10189</name>
</gene>
<feature type="region of interest" description="Disordered" evidence="1">
    <location>
        <begin position="1"/>
        <end position="115"/>
    </location>
</feature>
<protein>
    <submittedName>
        <fullName evidence="3">Uncharacterized protein</fullName>
    </submittedName>
</protein>
<feature type="compositionally biased region" description="Basic and acidic residues" evidence="1">
    <location>
        <begin position="65"/>
        <end position="115"/>
    </location>
</feature>
<dbReference type="VEuPathDB" id="FungiDB:BLGHR1_10189"/>
<accession>A0A383UGM2</accession>
<evidence type="ECO:0000256" key="2">
    <source>
        <dbReference type="SAM" id="Phobius"/>
    </source>
</evidence>